<dbReference type="PANTHER" id="PTHR18921:SF2">
    <property type="entry name" value="THYROID RECEPTOR-INTERACTING PROTEIN 11"/>
    <property type="match status" value="1"/>
</dbReference>
<comment type="caution">
    <text evidence="6">The sequence shown here is derived from an EMBL/GenBank/DDBJ whole genome shotgun (WGS) entry which is preliminary data.</text>
</comment>
<feature type="region of interest" description="Disordered" evidence="5">
    <location>
        <begin position="175"/>
        <end position="194"/>
    </location>
</feature>
<keyword evidence="7" id="KW-1185">Reference proteome</keyword>
<feature type="region of interest" description="Disordered" evidence="5">
    <location>
        <begin position="204"/>
        <end position="224"/>
    </location>
</feature>
<comment type="subcellular location">
    <subcellularLocation>
        <location evidence="1">Golgi apparatus</location>
    </subcellularLocation>
</comment>
<dbReference type="SMR" id="A0A836FTV5"/>
<evidence type="ECO:0008006" key="8">
    <source>
        <dbReference type="Google" id="ProtNLM"/>
    </source>
</evidence>
<feature type="region of interest" description="Disordered" evidence="5">
    <location>
        <begin position="1088"/>
        <end position="1126"/>
    </location>
</feature>
<dbReference type="GeneID" id="92358556"/>
<dbReference type="Proteomes" id="UP000674143">
    <property type="component" value="Unassembled WGS sequence"/>
</dbReference>
<feature type="coiled-coil region" evidence="4">
    <location>
        <begin position="469"/>
        <end position="510"/>
    </location>
</feature>
<gene>
    <name evidence="6" type="ORF">LSCM4_02595</name>
</gene>
<evidence type="ECO:0000313" key="7">
    <source>
        <dbReference type="Proteomes" id="UP000674143"/>
    </source>
</evidence>
<keyword evidence="2" id="KW-0333">Golgi apparatus</keyword>
<feature type="coiled-coil region" evidence="4">
    <location>
        <begin position="340"/>
        <end position="388"/>
    </location>
</feature>
<name>A0A836FTV5_9TRYP</name>
<dbReference type="GO" id="GO:0005794">
    <property type="term" value="C:Golgi apparatus"/>
    <property type="evidence" value="ECO:0007669"/>
    <property type="project" value="UniProtKB-SubCell"/>
</dbReference>
<feature type="compositionally biased region" description="Basic and acidic residues" evidence="5">
    <location>
        <begin position="682"/>
        <end position="691"/>
    </location>
</feature>
<dbReference type="GO" id="GO:0031267">
    <property type="term" value="F:small GTPase binding"/>
    <property type="evidence" value="ECO:0007669"/>
    <property type="project" value="TreeGrafter"/>
</dbReference>
<feature type="compositionally biased region" description="Low complexity" evidence="5">
    <location>
        <begin position="1102"/>
        <end position="1126"/>
    </location>
</feature>
<protein>
    <recommendedName>
        <fullName evidence="8">GRIP domain-containing protein</fullName>
    </recommendedName>
</protein>
<proteinExistence type="predicted"/>
<organism evidence="6 7">
    <name type="scientific">Leishmania orientalis</name>
    <dbReference type="NCBI Taxonomy" id="2249476"/>
    <lineage>
        <taxon>Eukaryota</taxon>
        <taxon>Discoba</taxon>
        <taxon>Euglenozoa</taxon>
        <taxon>Kinetoplastea</taxon>
        <taxon>Metakinetoplastina</taxon>
        <taxon>Trypanosomatida</taxon>
        <taxon>Trypanosomatidae</taxon>
        <taxon>Leishmaniinae</taxon>
        <taxon>Leishmania</taxon>
    </lineage>
</organism>
<reference evidence="7" key="2">
    <citation type="journal article" date="2021" name="Sci. Data">
        <title>Chromosome-scale genome sequencing, assembly and annotation of six genomes from subfamily Leishmaniinae.</title>
        <authorList>
            <person name="Almutairi H."/>
            <person name="Urbaniak M.D."/>
            <person name="Bates M.D."/>
            <person name="Jariyapan N."/>
            <person name="Kwakye-Nuako G."/>
            <person name="Thomaz Soccol V."/>
            <person name="Al-Salem W.S."/>
            <person name="Dillon R.J."/>
            <person name="Bates P.A."/>
            <person name="Gatherer D."/>
        </authorList>
    </citation>
    <scope>NUCLEOTIDE SEQUENCE [LARGE SCALE GENOMIC DNA]</scope>
</reference>
<evidence type="ECO:0000256" key="3">
    <source>
        <dbReference type="ARBA" id="ARBA00023054"/>
    </source>
</evidence>
<dbReference type="KEGG" id="loi:92358556"/>
<feature type="compositionally biased region" description="Low complexity" evidence="5">
    <location>
        <begin position="1016"/>
        <end position="1025"/>
    </location>
</feature>
<feature type="compositionally biased region" description="Acidic residues" evidence="5">
    <location>
        <begin position="692"/>
        <end position="702"/>
    </location>
</feature>
<dbReference type="PANTHER" id="PTHR18921">
    <property type="entry name" value="MYOSIN HEAVY CHAIN - RELATED"/>
    <property type="match status" value="1"/>
</dbReference>
<feature type="region of interest" description="Disordered" evidence="5">
    <location>
        <begin position="240"/>
        <end position="260"/>
    </location>
</feature>
<dbReference type="GO" id="GO:0006888">
    <property type="term" value="P:endoplasmic reticulum to Golgi vesicle-mediated transport"/>
    <property type="evidence" value="ECO:0007669"/>
    <property type="project" value="TreeGrafter"/>
</dbReference>
<feature type="region of interest" description="Disordered" evidence="5">
    <location>
        <begin position="1005"/>
        <end position="1028"/>
    </location>
</feature>
<evidence type="ECO:0000313" key="6">
    <source>
        <dbReference type="EMBL" id="KAG5469197.1"/>
    </source>
</evidence>
<evidence type="ECO:0000256" key="1">
    <source>
        <dbReference type="ARBA" id="ARBA00004555"/>
    </source>
</evidence>
<dbReference type="GO" id="GO:0007030">
    <property type="term" value="P:Golgi organization"/>
    <property type="evidence" value="ECO:0007669"/>
    <property type="project" value="TreeGrafter"/>
</dbReference>
<feature type="region of interest" description="Disordered" evidence="5">
    <location>
        <begin position="679"/>
        <end position="702"/>
    </location>
</feature>
<dbReference type="EMBL" id="JAFHLR010000033">
    <property type="protein sequence ID" value="KAG5469197.1"/>
    <property type="molecule type" value="Genomic_DNA"/>
</dbReference>
<evidence type="ECO:0000256" key="4">
    <source>
        <dbReference type="SAM" id="Coils"/>
    </source>
</evidence>
<keyword evidence="3 4" id="KW-0175">Coiled coil</keyword>
<accession>A0A836FTV5</accession>
<evidence type="ECO:0000256" key="5">
    <source>
        <dbReference type="SAM" id="MobiDB-lite"/>
    </source>
</evidence>
<sequence>MWTEWTNKIRNFAEDIASPDYDESRCSSGDECVREDVESEAVAAIRRLPCDQRANAHHRGDIGITYATAYDHHDSRAVCGGGDAPSPLETPVRCLVLQDKAPLADEYASAGGSVDAVLHVEASQLSAVAAPYSPSPSTDSLSAAAAAAAAAHPSGSEGQPMPSPQAAVFALRNGATQTQPETSGDGAVHGALSSHASDQTAFICPGERRGPPHARITPSPQLSVTQRSSPQLRVLLPPPSAAPVPSLPQAACEEEATPPPAAAAVSAARLVEQQHLSEQAQMQLQRIAALEADKAQMLSDIRKYQEEARAVHEHIVQYYEAKITEAAEASSQHANAPQEIDALRSALQLAVNELEGEKAAKTALEARVRGLQQEAVELRARLAAAEEEAAVRAPTAAAVGTETLLPSERCDPTSTPTEESWRQRHLEELERLQKEEPEKTTSLSALASAVTAATPVAEENEWQRLVDMLAHEEAQRSVLEQEMKKLKEVAEQLQRTLDRREHEHAAALAEAQAKAQAALAEKLNAAEVQMMQGSHTYREELHDLQMQLEEEQKRGKTLAADKQAAQDARVAAEAQAAEAEDRCRAFQAKLETLEQQVKRYDEEVRERQHKEQQRMATLASKESGADLSVAVLAQVKKELEAKLQTLEGTMDQLRRMTVDTLVRLGVDLEDILQRGHTLSGGAERRRAKYDSAEGDADKEDEEDCVGARTERPLLQLFSSLMEECLQQHSIVLRAERVQQEWERTYEQARQVNDSLNQQMADAWSIIGKLREELSVKEEAQRQMQARVESGDACLVEVQEQLAVAVHELQTLREERGGWAARLQQSESGAESRANAVASLREELQTLQGMLQQKEAELQASQQSSENLQHVLDRFQENRQHEVEALTLESQLEAEELKKQLAAARRITDQHASELEGLREGFARQLAAKDAEVTTMHRKLAEVRKALERTTSRHIDSSETSIDKRVVSQLLAKCMHAFIEQRREAEDMLKVLSGLLDWDEATQELVGLLPGPNNPQSLGGKSSQRGSGRRGLLRWLRSEVNSSAPQPAAGSTDGATRIGKTGLAAMWVEFLLKESEGNRSGATVSSLASSTSHCALGSQPNLSFTSSPPSAAAATVTPEAAASNQVP</sequence>
<reference evidence="7" key="1">
    <citation type="journal article" date="2021" name="Microbiol. Resour. Announc.">
        <title>LGAAP: Leishmaniinae Genome Assembly and Annotation Pipeline.</title>
        <authorList>
            <person name="Almutairi H."/>
            <person name="Urbaniak M.D."/>
            <person name="Bates M.D."/>
            <person name="Jariyapan N."/>
            <person name="Kwakye-Nuako G."/>
            <person name="Thomaz-Soccol V."/>
            <person name="Al-Salem W.S."/>
            <person name="Dillon R.J."/>
            <person name="Bates P.A."/>
            <person name="Gatherer D."/>
        </authorList>
    </citation>
    <scope>NUCLEOTIDE SEQUENCE [LARGE SCALE GENOMIC DNA]</scope>
</reference>
<dbReference type="RefSeq" id="XP_067060174.1">
    <property type="nucleotide sequence ID" value="XM_067204622.1"/>
</dbReference>
<dbReference type="AlphaFoldDB" id="A0A836FTV5"/>
<evidence type="ECO:0000256" key="2">
    <source>
        <dbReference type="ARBA" id="ARBA00023034"/>
    </source>
</evidence>
<feature type="coiled-coil region" evidence="4">
    <location>
        <begin position="738"/>
        <end position="913"/>
    </location>
</feature>
<feature type="compositionally biased region" description="Polar residues" evidence="5">
    <location>
        <begin position="1088"/>
        <end position="1101"/>
    </location>
</feature>
<feature type="coiled-coil region" evidence="4">
    <location>
        <begin position="534"/>
        <end position="656"/>
    </location>
</feature>